<dbReference type="FunFam" id="3.40.50.970:FF:000022">
    <property type="entry name" value="2-oxoglutarate ferredoxin oxidoreductase alpha subunit"/>
    <property type="match status" value="1"/>
</dbReference>
<dbReference type="GO" id="GO:0016903">
    <property type="term" value="F:oxidoreductase activity, acting on the aldehyde or oxo group of donors"/>
    <property type="evidence" value="ECO:0007669"/>
    <property type="project" value="InterPro"/>
</dbReference>
<dbReference type="SUPFAM" id="SSF52922">
    <property type="entry name" value="TK C-terminal domain-like"/>
    <property type="match status" value="1"/>
</dbReference>
<dbReference type="InterPro" id="IPR002880">
    <property type="entry name" value="Pyrv_Fd/Flavodoxin_OxRdtase_N"/>
</dbReference>
<dbReference type="Pfam" id="PF01855">
    <property type="entry name" value="POR_N"/>
    <property type="match status" value="1"/>
</dbReference>
<dbReference type="InterPro" id="IPR009014">
    <property type="entry name" value="Transketo_C/PFOR_II"/>
</dbReference>
<dbReference type="GO" id="GO:0006979">
    <property type="term" value="P:response to oxidative stress"/>
    <property type="evidence" value="ECO:0007669"/>
    <property type="project" value="TreeGrafter"/>
</dbReference>
<dbReference type="Gene3D" id="3.40.50.920">
    <property type="match status" value="1"/>
</dbReference>
<dbReference type="NCBIfam" id="TIGR03710">
    <property type="entry name" value="OAFO_sf"/>
    <property type="match status" value="1"/>
</dbReference>
<protein>
    <recommendedName>
        <fullName evidence="7">2-oxoglutarate ferredoxin oxidoreductase subunit alpha</fullName>
    </recommendedName>
</protein>
<dbReference type="InterPro" id="IPR029061">
    <property type="entry name" value="THDP-binding"/>
</dbReference>
<dbReference type="SUPFAM" id="SSF53323">
    <property type="entry name" value="Pyruvate-ferredoxin oxidoreductase, PFOR, domain III"/>
    <property type="match status" value="1"/>
</dbReference>
<evidence type="ECO:0000259" key="3">
    <source>
        <dbReference type="Pfam" id="PF01855"/>
    </source>
</evidence>
<dbReference type="CDD" id="cd07034">
    <property type="entry name" value="TPP_PYR_PFOR_IOR-alpha_like"/>
    <property type="match status" value="1"/>
</dbReference>
<dbReference type="Pfam" id="PF01558">
    <property type="entry name" value="POR"/>
    <property type="match status" value="1"/>
</dbReference>
<proteinExistence type="predicted"/>
<dbReference type="InterPro" id="IPR019752">
    <property type="entry name" value="Pyrv/ketoisovalerate_OxRed_cat"/>
</dbReference>
<evidence type="ECO:0000313" key="6">
    <source>
        <dbReference type="Proteomes" id="UP000178735"/>
    </source>
</evidence>
<comment type="caution">
    <text evidence="5">The sequence shown here is derived from an EMBL/GenBank/DDBJ whole genome shotgun (WGS) entry which is preliminary data.</text>
</comment>
<sequence>MVDELVIGMIGRGGDGVVSAGEILASSASMLGLYSMMVKNYGAQIRGGESLSKTRISMKRVLTQGDKVDILIAFNWKDYVAYHSELEVHENTIIVYPENDPTTAENIPLSPECKKFVFKVPFNEIAMETAKTELAKNIVIIGVLTSLTGLPYEKIEKSIEKKFKKKTAEVVSGNLKALRAGFEFAEKNMKGRVPIKGLKYSISAPKLMMTGNEMVAMASLYAGCRFYAGYPITPSSEVMEILSREYPKVGGRMIQTEDEISALGMVIGASYAGQKAFTATSGPGVSLMVEMIGLSSIAEIPAVILNVMRGGPSTGLPTKTEQADLQQALFATHGDAPKVVVAPYSVRSCFEMTMKAFYLAEKYQMPAIILADQFIGQRKVAIDADEIEKNKWHGKVYERPLPDEKILDEGYKRYKLGSNPVVPMTWPGVKKGMYLAAGIEHDEKGSPTSVPEMHEKMNDKRYKKMEMILEEFKDELVEHIGPDEATCGIICWGSTRGVVKDVIETLNQNGYNIKVLVPKVLSPVPEAQIKSFLSSLKKTLVIEMSYSKQFYYYLKSFVGLPEDVKLYKRSGGAPFTVEEIRNVIKEAF</sequence>
<organism evidence="5 6">
    <name type="scientific">Candidatus Wallbacteria bacterium GWC2_49_35</name>
    <dbReference type="NCBI Taxonomy" id="1817813"/>
    <lineage>
        <taxon>Bacteria</taxon>
        <taxon>Candidatus Walliibacteriota</taxon>
    </lineage>
</organism>
<dbReference type="PANTHER" id="PTHR32154">
    <property type="entry name" value="PYRUVATE-FLAVODOXIN OXIDOREDUCTASE-RELATED"/>
    <property type="match status" value="1"/>
</dbReference>
<name>A0A1F7WIA3_9BACT</name>
<evidence type="ECO:0000313" key="5">
    <source>
        <dbReference type="EMBL" id="OGM02564.1"/>
    </source>
</evidence>
<dbReference type="Gene3D" id="3.40.50.970">
    <property type="match status" value="1"/>
</dbReference>
<feature type="domain" description="Pyruvate flavodoxin/ferredoxin oxidoreductase pyrimidine binding" evidence="3">
    <location>
        <begin position="218"/>
        <end position="451"/>
    </location>
</feature>
<dbReference type="STRING" id="1817813.A2008_09460"/>
<reference evidence="5 6" key="1">
    <citation type="journal article" date="2016" name="Nat. Commun.">
        <title>Thousands of microbial genomes shed light on interconnected biogeochemical processes in an aquifer system.</title>
        <authorList>
            <person name="Anantharaman K."/>
            <person name="Brown C.T."/>
            <person name="Hug L.A."/>
            <person name="Sharon I."/>
            <person name="Castelle C.J."/>
            <person name="Probst A.J."/>
            <person name="Thomas B.C."/>
            <person name="Singh A."/>
            <person name="Wilkins M.J."/>
            <person name="Karaoz U."/>
            <person name="Brodie E.L."/>
            <person name="Williams K.H."/>
            <person name="Hubbard S.S."/>
            <person name="Banfield J.F."/>
        </authorList>
    </citation>
    <scope>NUCLEOTIDE SEQUENCE [LARGE SCALE GENOMIC DNA]</scope>
</reference>
<evidence type="ECO:0000256" key="1">
    <source>
        <dbReference type="ARBA" id="ARBA00023002"/>
    </source>
</evidence>
<evidence type="ECO:0000259" key="4">
    <source>
        <dbReference type="Pfam" id="PF17147"/>
    </source>
</evidence>
<dbReference type="InterPro" id="IPR022367">
    <property type="entry name" value="2-oxoacid/accept_OxRdtase_asu"/>
</dbReference>
<dbReference type="Pfam" id="PF17147">
    <property type="entry name" value="PFOR_II"/>
    <property type="match status" value="1"/>
</dbReference>
<feature type="domain" description="Pyruvate/ketoisovalerate oxidoreductase catalytic" evidence="2">
    <location>
        <begin position="13"/>
        <end position="183"/>
    </location>
</feature>
<evidence type="ECO:0008006" key="7">
    <source>
        <dbReference type="Google" id="ProtNLM"/>
    </source>
</evidence>
<dbReference type="AlphaFoldDB" id="A0A1F7WIA3"/>
<dbReference type="InterPro" id="IPR033412">
    <property type="entry name" value="PFOR_II"/>
</dbReference>
<feature type="domain" description="Pyruvate:ferredoxin oxidoreductase core" evidence="4">
    <location>
        <begin position="486"/>
        <end position="580"/>
    </location>
</feature>
<dbReference type="SUPFAM" id="SSF52518">
    <property type="entry name" value="Thiamin diphosphate-binding fold (THDP-binding)"/>
    <property type="match status" value="1"/>
</dbReference>
<dbReference type="InterPro" id="IPR050722">
    <property type="entry name" value="Pyruvate:ferred/Flavod_OxRd"/>
</dbReference>
<dbReference type="EMBL" id="MGFH01000206">
    <property type="protein sequence ID" value="OGM02564.1"/>
    <property type="molecule type" value="Genomic_DNA"/>
</dbReference>
<evidence type="ECO:0000259" key="2">
    <source>
        <dbReference type="Pfam" id="PF01558"/>
    </source>
</evidence>
<dbReference type="Gene3D" id="3.40.920.10">
    <property type="entry name" value="Pyruvate-ferredoxin oxidoreductase, PFOR, domain III"/>
    <property type="match status" value="1"/>
</dbReference>
<dbReference type="PANTHER" id="PTHR32154:SF20">
    <property type="entry name" value="2-OXOGLUTARATE OXIDOREDUCTASE SUBUNIT KORA"/>
    <property type="match status" value="1"/>
</dbReference>
<keyword evidence="1" id="KW-0560">Oxidoreductase</keyword>
<dbReference type="InterPro" id="IPR002869">
    <property type="entry name" value="Pyrv_flavodox_OxRed_cen"/>
</dbReference>
<gene>
    <name evidence="5" type="ORF">A2008_09460</name>
</gene>
<accession>A0A1F7WIA3</accession>
<dbReference type="Proteomes" id="UP000178735">
    <property type="component" value="Unassembled WGS sequence"/>
</dbReference>